<protein>
    <submittedName>
        <fullName evidence="1">Uncharacterized protein</fullName>
    </submittedName>
</protein>
<keyword evidence="2" id="KW-1185">Reference proteome</keyword>
<sequence>MLEKIQDVTYKLQWTAEMLILSTFNKKQKGYKKVLSYKEVLRMGGWL</sequence>
<name>A0AAW6WD58_9FUSO</name>
<organism evidence="1 2">
    <name type="scientific">Fusobacterium necrophorum</name>
    <dbReference type="NCBI Taxonomy" id="859"/>
    <lineage>
        <taxon>Bacteria</taxon>
        <taxon>Fusobacteriati</taxon>
        <taxon>Fusobacteriota</taxon>
        <taxon>Fusobacteriia</taxon>
        <taxon>Fusobacteriales</taxon>
        <taxon>Fusobacteriaceae</taxon>
        <taxon>Fusobacterium</taxon>
    </lineage>
</organism>
<proteinExistence type="predicted"/>
<dbReference type="RefSeq" id="WP_285049216.1">
    <property type="nucleotide sequence ID" value="NZ_JAMGTK010000019.1"/>
</dbReference>
<dbReference type="Proteomes" id="UP001173223">
    <property type="component" value="Unassembled WGS sequence"/>
</dbReference>
<reference evidence="1" key="2">
    <citation type="submission" date="2022-04" db="EMBL/GenBank/DDBJ databases">
        <authorList>
            <person name="Livingstone P.G."/>
        </authorList>
    </citation>
    <scope>NUCLEOTIDE SEQUENCE</scope>
    <source>
        <strain evidence="1">BRON_8</strain>
    </source>
</reference>
<evidence type="ECO:0000313" key="1">
    <source>
        <dbReference type="EMBL" id="MDK4512585.1"/>
    </source>
</evidence>
<dbReference type="AlphaFoldDB" id="A0AAW6WD58"/>
<reference evidence="1" key="1">
    <citation type="journal article" date="2022" name="Gene">
        <title>A genome-led study on the pathogenesis of Fusobacterium necrophorum infections.</title>
        <authorList>
            <person name="Thapa G."/>
            <person name="Jayal A."/>
            <person name="Sikazwe E."/>
            <person name="Perry T."/>
            <person name="Mohammed Al Balushi A."/>
            <person name="Livingstone P."/>
        </authorList>
    </citation>
    <scope>NUCLEOTIDE SEQUENCE</scope>
    <source>
        <strain evidence="1">BRON_8</strain>
    </source>
</reference>
<comment type="caution">
    <text evidence="1">The sequence shown here is derived from an EMBL/GenBank/DDBJ whole genome shotgun (WGS) entry which is preliminary data.</text>
</comment>
<evidence type="ECO:0000313" key="2">
    <source>
        <dbReference type="Proteomes" id="UP001173223"/>
    </source>
</evidence>
<gene>
    <name evidence="1" type="ORF">MWG07_10015</name>
</gene>
<dbReference type="EMBL" id="JAMGTK010000019">
    <property type="protein sequence ID" value="MDK4512585.1"/>
    <property type="molecule type" value="Genomic_DNA"/>
</dbReference>
<accession>A0AAW6WD58</accession>